<evidence type="ECO:0000256" key="5">
    <source>
        <dbReference type="ARBA" id="ARBA00022536"/>
    </source>
</evidence>
<dbReference type="GO" id="GO:0005886">
    <property type="term" value="C:plasma membrane"/>
    <property type="evidence" value="ECO:0007669"/>
    <property type="project" value="TreeGrafter"/>
</dbReference>
<evidence type="ECO:0000256" key="11">
    <source>
        <dbReference type="ARBA" id="ARBA00023157"/>
    </source>
</evidence>
<keyword evidence="20" id="KW-1185">Reference proteome</keyword>
<dbReference type="InterPro" id="IPR049883">
    <property type="entry name" value="NOTCH1_EGF-like"/>
</dbReference>
<evidence type="ECO:0000256" key="16">
    <source>
        <dbReference type="RuleBase" id="RU000679"/>
    </source>
</evidence>
<feature type="non-terminal residue" evidence="19">
    <location>
        <position position="1"/>
    </location>
</feature>
<evidence type="ECO:0000256" key="9">
    <source>
        <dbReference type="ARBA" id="ARBA00023065"/>
    </source>
</evidence>
<feature type="domain" description="EGF-like" evidence="18">
    <location>
        <begin position="115"/>
        <end position="153"/>
    </location>
</feature>
<keyword evidence="3 16" id="KW-0813">Transport</keyword>
<evidence type="ECO:0000256" key="6">
    <source>
        <dbReference type="ARBA" id="ARBA00022692"/>
    </source>
</evidence>
<keyword evidence="9 16" id="KW-0406">Ion transport</keyword>
<dbReference type="PANTHER" id="PTHR11690">
    <property type="entry name" value="AMILORIDE-SENSITIVE SODIUM CHANNEL-RELATED"/>
    <property type="match status" value="1"/>
</dbReference>
<dbReference type="SMART" id="SM00179">
    <property type="entry name" value="EGF_CA"/>
    <property type="match status" value="4"/>
</dbReference>
<comment type="subcellular location">
    <subcellularLocation>
        <location evidence="1">Membrane</location>
        <topology evidence="1">Multi-pass membrane protein</topology>
    </subcellularLocation>
</comment>
<evidence type="ECO:0000256" key="1">
    <source>
        <dbReference type="ARBA" id="ARBA00004141"/>
    </source>
</evidence>
<keyword evidence="8" id="KW-0915">Sodium</keyword>
<feature type="disulfide bond" evidence="15">
    <location>
        <begin position="103"/>
        <end position="112"/>
    </location>
</feature>
<evidence type="ECO:0000313" key="20">
    <source>
        <dbReference type="Proteomes" id="UP001432027"/>
    </source>
</evidence>
<dbReference type="InterPro" id="IPR018097">
    <property type="entry name" value="EGF_Ca-bd_CS"/>
</dbReference>
<sequence length="558" mass="61910">DIDECARAAAANNVICENFGSCVNTIGSYHCECIPGTYGFDCSQSDLLKASPISSITTADPDDCAISNATVDGVIYPNACIAKQLQDKNATCTDGFGTYNCTCTEFWYGEYCENDVNECEFDPQPCQNFGTCVNTDGYYECVCIPGTEGHDCQINPDDCFNVTACNTVDDKANCTDGFASFTCTCGPDYTMQYCDLELIIYNVLQLIGGGSGNEVDLINMLRDLLKNPSKMKDLIPFVIGLQSLENRTRMSFDVEDMFLWIAYEEKTLDMSKDLVAWNDVVLGNCFTFNHFNNTERAYLMRSAGAQGGLKAALKLNSEEYVPWTETTAIMTFIHPNTETIFSESPRYNAEPAAMTTIQSLESRYKRLGGRYGKCVKSSSEVASYYYEGSYTTDGCLRSCYQDEVKKACDCMDSRYPMPPAETVCELPDRNCVDTITAKGDVSTWANCECPLPCENSQFDCSYTVAPFVRNRNKCNTYTAEQRLNMTSCDDLDGEPDYLIVNVQVPRLVINVFQETPTWTLNRIIGNVGGLGGVVCGLNLISFFEFAFLLFIQLPAIIL</sequence>
<dbReference type="EMBL" id="BTSX01000003">
    <property type="protein sequence ID" value="GMS87873.1"/>
    <property type="molecule type" value="Genomic_DNA"/>
</dbReference>
<evidence type="ECO:0000259" key="18">
    <source>
        <dbReference type="PROSITE" id="PS50026"/>
    </source>
</evidence>
<evidence type="ECO:0000256" key="13">
    <source>
        <dbReference type="ARBA" id="ARBA00023201"/>
    </source>
</evidence>
<feature type="domain" description="EGF-like" evidence="18">
    <location>
        <begin position="155"/>
        <end position="195"/>
    </location>
</feature>
<dbReference type="InterPro" id="IPR001873">
    <property type="entry name" value="ENaC"/>
</dbReference>
<dbReference type="GO" id="GO:0015280">
    <property type="term" value="F:ligand-gated sodium channel activity"/>
    <property type="evidence" value="ECO:0007669"/>
    <property type="project" value="TreeGrafter"/>
</dbReference>
<dbReference type="SMART" id="SM00181">
    <property type="entry name" value="EGF"/>
    <property type="match status" value="4"/>
</dbReference>
<evidence type="ECO:0000256" key="17">
    <source>
        <dbReference type="SAM" id="Phobius"/>
    </source>
</evidence>
<dbReference type="Proteomes" id="UP001432027">
    <property type="component" value="Unassembled WGS sequence"/>
</dbReference>
<feature type="domain" description="EGF-like" evidence="18">
    <location>
        <begin position="76"/>
        <end position="113"/>
    </location>
</feature>
<name>A0AAV5SXN7_9BILA</name>
<feature type="non-terminal residue" evidence="19">
    <location>
        <position position="558"/>
    </location>
</feature>
<dbReference type="PROSITE" id="PS50026">
    <property type="entry name" value="EGF_3"/>
    <property type="match status" value="4"/>
</dbReference>
<evidence type="ECO:0000256" key="8">
    <source>
        <dbReference type="ARBA" id="ARBA00023053"/>
    </source>
</evidence>
<evidence type="ECO:0000256" key="14">
    <source>
        <dbReference type="ARBA" id="ARBA00023303"/>
    </source>
</evidence>
<evidence type="ECO:0000256" key="7">
    <source>
        <dbReference type="ARBA" id="ARBA00022989"/>
    </source>
</evidence>
<protein>
    <recommendedName>
        <fullName evidence="18">EGF-like domain-containing protein</fullName>
    </recommendedName>
</protein>
<keyword evidence="12" id="KW-0325">Glycoprotein</keyword>
<gene>
    <name evidence="19" type="ORF">PENTCL1PPCAC_10048</name>
</gene>
<evidence type="ECO:0000256" key="15">
    <source>
        <dbReference type="PROSITE-ProRule" id="PRU00076"/>
    </source>
</evidence>
<dbReference type="GO" id="GO:0005509">
    <property type="term" value="F:calcium ion binding"/>
    <property type="evidence" value="ECO:0007669"/>
    <property type="project" value="InterPro"/>
</dbReference>
<reference evidence="19" key="1">
    <citation type="submission" date="2023-10" db="EMBL/GenBank/DDBJ databases">
        <title>Genome assembly of Pristionchus species.</title>
        <authorList>
            <person name="Yoshida K."/>
            <person name="Sommer R.J."/>
        </authorList>
    </citation>
    <scope>NUCLEOTIDE SEQUENCE</scope>
    <source>
        <strain evidence="19">RS0144</strain>
    </source>
</reference>
<keyword evidence="11 15" id="KW-1015">Disulfide bond</keyword>
<dbReference type="InterPro" id="IPR000742">
    <property type="entry name" value="EGF"/>
</dbReference>
<evidence type="ECO:0000256" key="3">
    <source>
        <dbReference type="ARBA" id="ARBA00022448"/>
    </source>
</evidence>
<keyword evidence="5 15" id="KW-0245">EGF-like domain</keyword>
<feature type="domain" description="EGF-like" evidence="18">
    <location>
        <begin position="1"/>
        <end position="43"/>
    </location>
</feature>
<evidence type="ECO:0000313" key="19">
    <source>
        <dbReference type="EMBL" id="GMS87873.1"/>
    </source>
</evidence>
<dbReference type="InterPro" id="IPR000152">
    <property type="entry name" value="EGF-type_Asp/Asn_hydroxyl_site"/>
</dbReference>
<dbReference type="Gene3D" id="2.10.25.10">
    <property type="entry name" value="Laminin"/>
    <property type="match status" value="3"/>
</dbReference>
<dbReference type="PROSITE" id="PS00010">
    <property type="entry name" value="ASX_HYDROXYL"/>
    <property type="match status" value="4"/>
</dbReference>
<dbReference type="FunFam" id="2.10.25.10:FF:000125">
    <property type="entry name" value="Neurogenic locus notch protein-like"/>
    <property type="match status" value="1"/>
</dbReference>
<keyword evidence="4 16" id="KW-0894">Sodium channel</keyword>
<feature type="disulfide bond" evidence="15">
    <location>
        <begin position="143"/>
        <end position="152"/>
    </location>
</feature>
<dbReference type="Pfam" id="PF00858">
    <property type="entry name" value="ASC"/>
    <property type="match status" value="1"/>
</dbReference>
<dbReference type="CDD" id="cd00054">
    <property type="entry name" value="EGF_CA"/>
    <property type="match status" value="2"/>
</dbReference>
<feature type="disulfide bond" evidence="15">
    <location>
        <begin position="33"/>
        <end position="42"/>
    </location>
</feature>
<dbReference type="PROSITE" id="PS00022">
    <property type="entry name" value="EGF_1"/>
    <property type="match status" value="3"/>
</dbReference>
<accession>A0AAV5SXN7</accession>
<evidence type="ECO:0000256" key="2">
    <source>
        <dbReference type="ARBA" id="ARBA00007193"/>
    </source>
</evidence>
<dbReference type="SUPFAM" id="SSF57196">
    <property type="entry name" value="EGF/Laminin"/>
    <property type="match status" value="3"/>
</dbReference>
<dbReference type="Gene3D" id="1.10.287.820">
    <property type="entry name" value="Acid-sensing ion channel domain"/>
    <property type="match status" value="1"/>
</dbReference>
<dbReference type="AlphaFoldDB" id="A0AAV5SXN7"/>
<dbReference type="PROSITE" id="PS01187">
    <property type="entry name" value="EGF_CA"/>
    <property type="match status" value="1"/>
</dbReference>
<evidence type="ECO:0000256" key="10">
    <source>
        <dbReference type="ARBA" id="ARBA00023136"/>
    </source>
</evidence>
<feature type="transmembrane region" description="Helical" evidence="17">
    <location>
        <begin position="529"/>
        <end position="551"/>
    </location>
</feature>
<comment type="caution">
    <text evidence="19">The sequence shown here is derived from an EMBL/GenBank/DDBJ whole genome shotgun (WGS) entry which is preliminary data.</text>
</comment>
<keyword evidence="14 16" id="KW-0407">Ion channel</keyword>
<keyword evidence="10 17" id="KW-0472">Membrane</keyword>
<keyword evidence="13 16" id="KW-0739">Sodium transport</keyword>
<proteinExistence type="inferred from homology"/>
<organism evidence="19 20">
    <name type="scientific">Pristionchus entomophagus</name>
    <dbReference type="NCBI Taxonomy" id="358040"/>
    <lineage>
        <taxon>Eukaryota</taxon>
        <taxon>Metazoa</taxon>
        <taxon>Ecdysozoa</taxon>
        <taxon>Nematoda</taxon>
        <taxon>Chromadorea</taxon>
        <taxon>Rhabditida</taxon>
        <taxon>Rhabditina</taxon>
        <taxon>Diplogasteromorpha</taxon>
        <taxon>Diplogasteroidea</taxon>
        <taxon>Neodiplogasteridae</taxon>
        <taxon>Pristionchus</taxon>
    </lineage>
</organism>
<dbReference type="InterPro" id="IPR001881">
    <property type="entry name" value="EGF-like_Ca-bd_dom"/>
</dbReference>
<comment type="caution">
    <text evidence="15">Lacks conserved residue(s) required for the propagation of feature annotation.</text>
</comment>
<keyword evidence="6 16" id="KW-0812">Transmembrane</keyword>
<comment type="similarity">
    <text evidence="2 16">Belongs to the amiloride-sensitive sodium channel (TC 1.A.6) family.</text>
</comment>
<dbReference type="Pfam" id="PF07645">
    <property type="entry name" value="EGF_CA"/>
    <property type="match status" value="2"/>
</dbReference>
<evidence type="ECO:0000256" key="4">
    <source>
        <dbReference type="ARBA" id="ARBA00022461"/>
    </source>
</evidence>
<keyword evidence="7 17" id="KW-1133">Transmembrane helix</keyword>
<dbReference type="PANTHER" id="PTHR11690:SF177">
    <property type="entry name" value="EGF-LIKE DOMAIN-CONTAINING PROTEIN"/>
    <property type="match status" value="1"/>
</dbReference>
<evidence type="ECO:0000256" key="12">
    <source>
        <dbReference type="ARBA" id="ARBA00023180"/>
    </source>
</evidence>
<feature type="disulfide bond" evidence="15">
    <location>
        <begin position="185"/>
        <end position="194"/>
    </location>
</feature>